<dbReference type="STRING" id="747725.A0A162Q8M7"/>
<dbReference type="NCBIfam" id="NF041646">
    <property type="entry name" value="VC0807_fam"/>
    <property type="match status" value="1"/>
</dbReference>
<feature type="transmembrane region" description="Helical" evidence="1">
    <location>
        <begin position="42"/>
        <end position="63"/>
    </location>
</feature>
<dbReference type="EMBL" id="AMYB01000007">
    <property type="protein sequence ID" value="OAC99849.1"/>
    <property type="molecule type" value="Genomic_DNA"/>
</dbReference>
<dbReference type="VEuPathDB" id="FungiDB:MUCCIDRAFT_113292"/>
<feature type="transmembrane region" description="Helical" evidence="1">
    <location>
        <begin position="96"/>
        <end position="114"/>
    </location>
</feature>
<feature type="transmembrane region" description="Helical" evidence="1">
    <location>
        <begin position="69"/>
        <end position="89"/>
    </location>
</feature>
<evidence type="ECO:0000313" key="2">
    <source>
        <dbReference type="EMBL" id="OAC99849.1"/>
    </source>
</evidence>
<keyword evidence="1" id="KW-1133">Transmembrane helix</keyword>
<keyword evidence="1" id="KW-0812">Transmembrane</keyword>
<reference evidence="2 3" key="1">
    <citation type="submission" date="2015-06" db="EMBL/GenBank/DDBJ databases">
        <title>Expansion of signal transduction pathways in fungi by whole-genome duplication.</title>
        <authorList>
            <consortium name="DOE Joint Genome Institute"/>
            <person name="Corrochano L.M."/>
            <person name="Kuo A."/>
            <person name="Marcet-Houben M."/>
            <person name="Polaino S."/>
            <person name="Salamov A."/>
            <person name="Villalobos J.M."/>
            <person name="Alvarez M.I."/>
            <person name="Avalos J."/>
            <person name="Benito E.P."/>
            <person name="Benoit I."/>
            <person name="Burger G."/>
            <person name="Camino L.P."/>
            <person name="Canovas D."/>
            <person name="Cerda-Olmedo E."/>
            <person name="Cheng J.-F."/>
            <person name="Dominguez A."/>
            <person name="Elias M."/>
            <person name="Eslava A.P."/>
            <person name="Glaser F."/>
            <person name="Grimwood J."/>
            <person name="Gutierrez G."/>
            <person name="Heitman J."/>
            <person name="Henrissat B."/>
            <person name="Iturriaga E.A."/>
            <person name="Lang B.F."/>
            <person name="Lavin J.L."/>
            <person name="Lee S."/>
            <person name="Li W."/>
            <person name="Lindquist E."/>
            <person name="Lopez-Garcia S."/>
            <person name="Luque E.M."/>
            <person name="Marcos A.T."/>
            <person name="Martin J."/>
            <person name="Mccluskey K."/>
            <person name="Medina H.R."/>
            <person name="Miralles-Duran A."/>
            <person name="Miyazaki A."/>
            <person name="Munoz-Torres E."/>
            <person name="Oguiza J.A."/>
            <person name="Ohm R."/>
            <person name="Olmedo M."/>
            <person name="Orejas M."/>
            <person name="Ortiz-Castellanos L."/>
            <person name="Pisabarro A.G."/>
            <person name="Rodriguez-Romero J."/>
            <person name="Ruiz-Herrera J."/>
            <person name="Ruiz-Vazquez R."/>
            <person name="Sanz C."/>
            <person name="Schackwitz W."/>
            <person name="Schmutz J."/>
            <person name="Shahriari M."/>
            <person name="Shelest E."/>
            <person name="Silva-Franco F."/>
            <person name="Soanes D."/>
            <person name="Syed K."/>
            <person name="Tagua V.G."/>
            <person name="Talbot N.J."/>
            <person name="Thon M."/>
            <person name="De Vries R.P."/>
            <person name="Wiebenga A."/>
            <person name="Yadav J.S."/>
            <person name="Braun E.L."/>
            <person name="Baker S."/>
            <person name="Garre V."/>
            <person name="Horwitz B."/>
            <person name="Torres-Martinez S."/>
            <person name="Idnurm A."/>
            <person name="Herrera-Estrella A."/>
            <person name="Gabaldon T."/>
            <person name="Grigoriev I.V."/>
        </authorList>
    </citation>
    <scope>NUCLEOTIDE SEQUENCE [LARGE SCALE GENOMIC DNA]</scope>
    <source>
        <strain evidence="2 3">CBS 277.49</strain>
    </source>
</reference>
<keyword evidence="3" id="KW-1185">Reference proteome</keyword>
<dbReference type="OrthoDB" id="2328895at2759"/>
<name>A0A162Q8M7_MUCCL</name>
<accession>A0A162Q8M7</accession>
<evidence type="ECO:0000313" key="3">
    <source>
        <dbReference type="Proteomes" id="UP000077051"/>
    </source>
</evidence>
<dbReference type="Proteomes" id="UP000077051">
    <property type="component" value="Unassembled WGS sequence"/>
</dbReference>
<keyword evidence="1" id="KW-0472">Membrane</keyword>
<gene>
    <name evidence="2" type="ORF">MUCCIDRAFT_113292</name>
</gene>
<organism evidence="2 3">
    <name type="scientific">Mucor lusitanicus CBS 277.49</name>
    <dbReference type="NCBI Taxonomy" id="747725"/>
    <lineage>
        <taxon>Eukaryota</taxon>
        <taxon>Fungi</taxon>
        <taxon>Fungi incertae sedis</taxon>
        <taxon>Mucoromycota</taxon>
        <taxon>Mucoromycotina</taxon>
        <taxon>Mucoromycetes</taxon>
        <taxon>Mucorales</taxon>
        <taxon>Mucorineae</taxon>
        <taxon>Mucoraceae</taxon>
        <taxon>Mucor</taxon>
    </lineage>
</organism>
<evidence type="ECO:0000256" key="1">
    <source>
        <dbReference type="SAM" id="Phobius"/>
    </source>
</evidence>
<feature type="transmembrane region" description="Helical" evidence="1">
    <location>
        <begin position="120"/>
        <end position="141"/>
    </location>
</feature>
<comment type="caution">
    <text evidence="2">The sequence shown here is derived from an EMBL/GenBank/DDBJ whole genome shotgun (WGS) entry which is preliminary data.</text>
</comment>
<feature type="transmembrane region" description="Helical" evidence="1">
    <location>
        <begin position="242"/>
        <end position="261"/>
    </location>
</feature>
<feature type="transmembrane region" description="Helical" evidence="1">
    <location>
        <begin position="210"/>
        <end position="230"/>
    </location>
</feature>
<protein>
    <submittedName>
        <fullName evidence="2">Uncharacterized protein</fullName>
    </submittedName>
</protein>
<dbReference type="AlphaFoldDB" id="A0A162Q8M7"/>
<proteinExistence type="predicted"/>
<sequence>MSQLRDHQNQTYRLNQQDEDLPMDLGSLQDIFTFKFFEGRPITNIIMAILWSIGLPILLYQLLKPRLGQVVAMIIASCPPLAIVITRMIKSRTLDVLGFVAGVSFLITGIISIAQPSPAVSSICESIIPLLVGVFCILSLFPIKIGTFELRPLVFQITNQLMPRPPVDEKLAEQDDQRLQQQHQHQQGDKSKTLNWVYTHMAKIRNDLRILTACWGIMLIIGFIIKAVIASTNTDISKAQNFGYIFFTLATVGMVVVSWLFTKIMKKHVKDEADQMQRNNNGHSEGYENAQWGIQAMSTGFNQIVS</sequence>